<keyword evidence="6 11" id="KW-0798">TonB box</keyword>
<evidence type="ECO:0000256" key="9">
    <source>
        <dbReference type="ARBA" id="ARBA00023237"/>
    </source>
</evidence>
<dbReference type="InterPro" id="IPR039426">
    <property type="entry name" value="TonB-dep_rcpt-like"/>
</dbReference>
<comment type="similarity">
    <text evidence="10 11">Belongs to the TonB-dependent receptor family.</text>
</comment>
<dbReference type="PROSITE" id="PS52016">
    <property type="entry name" value="TONB_DEPENDENT_REC_3"/>
    <property type="match status" value="1"/>
</dbReference>
<keyword evidence="9 10" id="KW-0998">Cell outer membrane</keyword>
<dbReference type="SUPFAM" id="SSF56935">
    <property type="entry name" value="Porins"/>
    <property type="match status" value="1"/>
</dbReference>
<keyword evidence="15" id="KW-1185">Reference proteome</keyword>
<protein>
    <recommendedName>
        <fullName evidence="16">TonB-dependent receptor</fullName>
    </recommendedName>
</protein>
<keyword evidence="8" id="KW-0675">Receptor</keyword>
<dbReference type="Gene3D" id="2.40.170.20">
    <property type="entry name" value="TonB-dependent receptor, beta-barrel domain"/>
    <property type="match status" value="1"/>
</dbReference>
<dbReference type="RefSeq" id="WP_238749544.1">
    <property type="nucleotide sequence ID" value="NZ_CAKLPZ010000001.1"/>
</dbReference>
<evidence type="ECO:0000256" key="4">
    <source>
        <dbReference type="ARBA" id="ARBA00022692"/>
    </source>
</evidence>
<dbReference type="Gene3D" id="2.170.130.10">
    <property type="entry name" value="TonB-dependent receptor, plug domain"/>
    <property type="match status" value="1"/>
</dbReference>
<gene>
    <name evidence="14" type="ORF">LEM8419_00654</name>
</gene>
<proteinExistence type="inferred from homology"/>
<evidence type="ECO:0000256" key="11">
    <source>
        <dbReference type="RuleBase" id="RU003357"/>
    </source>
</evidence>
<dbReference type="InterPro" id="IPR036942">
    <property type="entry name" value="Beta-barrel_TonB_sf"/>
</dbReference>
<evidence type="ECO:0000256" key="3">
    <source>
        <dbReference type="ARBA" id="ARBA00022452"/>
    </source>
</evidence>
<evidence type="ECO:0000313" key="14">
    <source>
        <dbReference type="EMBL" id="CAH0999356.1"/>
    </source>
</evidence>
<keyword evidence="2 10" id="KW-0813">Transport</keyword>
<keyword evidence="4 10" id="KW-0812">Transmembrane</keyword>
<name>A0ABM9AXA3_9BACT</name>
<evidence type="ECO:0000256" key="8">
    <source>
        <dbReference type="ARBA" id="ARBA00023170"/>
    </source>
</evidence>
<organism evidence="14 15">
    <name type="scientific">Neolewinella maritima</name>
    <dbReference type="NCBI Taxonomy" id="1383882"/>
    <lineage>
        <taxon>Bacteria</taxon>
        <taxon>Pseudomonadati</taxon>
        <taxon>Bacteroidota</taxon>
        <taxon>Saprospiria</taxon>
        <taxon>Saprospirales</taxon>
        <taxon>Lewinellaceae</taxon>
        <taxon>Neolewinella</taxon>
    </lineage>
</organism>
<comment type="caution">
    <text evidence="14">The sequence shown here is derived from an EMBL/GenBank/DDBJ whole genome shotgun (WGS) entry which is preliminary data.</text>
</comment>
<dbReference type="EMBL" id="CAKLPZ010000001">
    <property type="protein sequence ID" value="CAH0999356.1"/>
    <property type="molecule type" value="Genomic_DNA"/>
</dbReference>
<evidence type="ECO:0000256" key="10">
    <source>
        <dbReference type="PROSITE-ProRule" id="PRU01360"/>
    </source>
</evidence>
<evidence type="ECO:0000256" key="1">
    <source>
        <dbReference type="ARBA" id="ARBA00004571"/>
    </source>
</evidence>
<evidence type="ECO:0000259" key="13">
    <source>
        <dbReference type="Pfam" id="PF07715"/>
    </source>
</evidence>
<dbReference type="Pfam" id="PF07715">
    <property type="entry name" value="Plug"/>
    <property type="match status" value="1"/>
</dbReference>
<reference evidence="14" key="1">
    <citation type="submission" date="2021-12" db="EMBL/GenBank/DDBJ databases">
        <authorList>
            <person name="Rodrigo-Torres L."/>
            <person name="Arahal R. D."/>
            <person name="Lucena T."/>
        </authorList>
    </citation>
    <scope>NUCLEOTIDE SEQUENCE</scope>
    <source>
        <strain evidence="14">CECT 8419</strain>
    </source>
</reference>
<keyword evidence="3 10" id="KW-1134">Transmembrane beta strand</keyword>
<evidence type="ECO:0000256" key="2">
    <source>
        <dbReference type="ARBA" id="ARBA00022448"/>
    </source>
</evidence>
<dbReference type="InterPro" id="IPR008969">
    <property type="entry name" value="CarboxyPept-like_regulatory"/>
</dbReference>
<comment type="subcellular location">
    <subcellularLocation>
        <location evidence="1 10">Cell outer membrane</location>
        <topology evidence="1 10">Multi-pass membrane protein</topology>
    </subcellularLocation>
</comment>
<sequence>MARLIRLLVLLLPLSGFAQSVELKLRVVDLDGDAPLAFVSVQLSPGRVAGQTDERGRLTLTAEPGVYTLRASYTGYAPFEQKLQLRDDLEATLRLEASSEQLETIVVTDRADRLALSRPAMGVEQLSARELENVPTVLGERDVLKSLQLLAGVSSAGEASNGVSVRGGTIDQNLLLYDGAPVFTPTHLFGLFTVFTPDAVAGIDLYRGNIPARFGGRIASVLDVRSKTPGSEPTEIRGGIGLISSNLAIETPLDKRRRLGLLVSARGAYNDALFPVIDRLKNTRSRFADATVKLRYRAGERDFFTLSGFYSQDVYQVDLISQVGGVPAVANQYAYLTLNGGLEWLHFFTDDLALNVSAHRANYDPELRFVQEDGGRVNFLSGIDYSIGRATLGYTTGQHQLGGGIQYDRYRLNPGRLDPGGVSGITPLELEQEIGVEAAAYVENEWKISDRLGLSAGLRYVRYQQLGPGELRTYRPDEELRAGTLLDVTPFGQGEEIVTYSGLEPRLGLNFRVTSTTSFKASYARSRQYLQNIYNATTPVPTSRWKVSDPNVGPQTGDLYSLGLTHRTANEKYIFQLETYYRQITDLLEYKPGADFFLNPTVETDLLRGEGRGYGVELTARRSSGRITGELNYTYARIENRVAGDGPTTRINRGAWYPGYFDQPHTFTSNLILNEGRTHELGLNLIVQSNRPYTVPNGFVTVRGVPVPLFLERNNDRLPIYHRLDFSWTIHNIKKQQRRWTGDWVFTVYNLYGRDNAYNVFYQPRDANTPALGIFSGSPFAAYRLSIFGAPVVSLSYKFTFLP</sequence>
<accession>A0ABM9AXA3</accession>
<dbReference type="InterPro" id="IPR012910">
    <property type="entry name" value="Plug_dom"/>
</dbReference>
<evidence type="ECO:0000259" key="12">
    <source>
        <dbReference type="Pfam" id="PF00593"/>
    </source>
</evidence>
<evidence type="ECO:0000256" key="6">
    <source>
        <dbReference type="ARBA" id="ARBA00023077"/>
    </source>
</evidence>
<dbReference type="InterPro" id="IPR037066">
    <property type="entry name" value="Plug_dom_sf"/>
</dbReference>
<dbReference type="SUPFAM" id="SSF49464">
    <property type="entry name" value="Carboxypeptidase regulatory domain-like"/>
    <property type="match status" value="1"/>
</dbReference>
<dbReference type="Proteomes" id="UP000837803">
    <property type="component" value="Unassembled WGS sequence"/>
</dbReference>
<feature type="domain" description="TonB-dependent receptor plug" evidence="13">
    <location>
        <begin position="139"/>
        <end position="217"/>
    </location>
</feature>
<evidence type="ECO:0008006" key="16">
    <source>
        <dbReference type="Google" id="ProtNLM"/>
    </source>
</evidence>
<dbReference type="Pfam" id="PF00593">
    <property type="entry name" value="TonB_dep_Rec_b-barrel"/>
    <property type="match status" value="1"/>
</dbReference>
<dbReference type="Gene3D" id="2.60.40.1120">
    <property type="entry name" value="Carboxypeptidase-like, regulatory domain"/>
    <property type="match status" value="1"/>
</dbReference>
<dbReference type="Pfam" id="PF13715">
    <property type="entry name" value="CarbopepD_reg_2"/>
    <property type="match status" value="1"/>
</dbReference>
<evidence type="ECO:0000313" key="15">
    <source>
        <dbReference type="Proteomes" id="UP000837803"/>
    </source>
</evidence>
<dbReference type="PANTHER" id="PTHR30069:SF29">
    <property type="entry name" value="HEMOGLOBIN AND HEMOGLOBIN-HAPTOGLOBIN-BINDING PROTEIN 1-RELATED"/>
    <property type="match status" value="1"/>
</dbReference>
<dbReference type="PANTHER" id="PTHR30069">
    <property type="entry name" value="TONB-DEPENDENT OUTER MEMBRANE RECEPTOR"/>
    <property type="match status" value="1"/>
</dbReference>
<keyword evidence="7 10" id="KW-0472">Membrane</keyword>
<dbReference type="InterPro" id="IPR000531">
    <property type="entry name" value="Beta-barrel_TonB"/>
</dbReference>
<evidence type="ECO:0000256" key="5">
    <source>
        <dbReference type="ARBA" id="ARBA00022729"/>
    </source>
</evidence>
<feature type="domain" description="TonB-dependent receptor-like beta-barrel" evidence="12">
    <location>
        <begin position="330"/>
        <end position="751"/>
    </location>
</feature>
<evidence type="ECO:0000256" key="7">
    <source>
        <dbReference type="ARBA" id="ARBA00023136"/>
    </source>
</evidence>
<keyword evidence="5" id="KW-0732">Signal</keyword>